<dbReference type="AlphaFoldDB" id="A0A545TCL0"/>
<dbReference type="OrthoDB" id="6198395at2"/>
<dbReference type="RefSeq" id="WP_142941575.1">
    <property type="nucleotide sequence ID" value="NZ_VIKR01000002.1"/>
</dbReference>
<keyword evidence="3" id="KW-1185">Reference proteome</keyword>
<gene>
    <name evidence="2" type="ORF">FLL45_08420</name>
</gene>
<accession>A0A545TCL0</accession>
<name>A0A545TCL0_9GAMM</name>
<feature type="domain" description="DUF6316" evidence="1">
    <location>
        <begin position="16"/>
        <end position="58"/>
    </location>
</feature>
<reference evidence="2 3" key="1">
    <citation type="submission" date="2019-06" db="EMBL/GenBank/DDBJ databases">
        <title>Draft genome of Aliikangiella marina GYP-15.</title>
        <authorList>
            <person name="Wang G."/>
        </authorList>
    </citation>
    <scope>NUCLEOTIDE SEQUENCE [LARGE SCALE GENOMIC DNA]</scope>
    <source>
        <strain evidence="2 3">GYP-15</strain>
    </source>
</reference>
<dbReference type="InterPro" id="IPR045630">
    <property type="entry name" value="DUF6316"/>
</dbReference>
<evidence type="ECO:0000313" key="3">
    <source>
        <dbReference type="Proteomes" id="UP000317839"/>
    </source>
</evidence>
<protein>
    <recommendedName>
        <fullName evidence="1">DUF6316 domain-containing protein</fullName>
    </recommendedName>
</protein>
<comment type="caution">
    <text evidence="2">The sequence shown here is derived from an EMBL/GenBank/DDBJ whole genome shotgun (WGS) entry which is preliminary data.</text>
</comment>
<evidence type="ECO:0000259" key="1">
    <source>
        <dbReference type="Pfam" id="PF19837"/>
    </source>
</evidence>
<evidence type="ECO:0000313" key="2">
    <source>
        <dbReference type="EMBL" id="TQV74957.1"/>
    </source>
</evidence>
<dbReference type="Proteomes" id="UP000317839">
    <property type="component" value="Unassembled WGS sequence"/>
</dbReference>
<dbReference type="Pfam" id="PF19837">
    <property type="entry name" value="DUF6316"/>
    <property type="match status" value="1"/>
</dbReference>
<dbReference type="EMBL" id="VIKR01000002">
    <property type="protein sequence ID" value="TQV74957.1"/>
    <property type="molecule type" value="Genomic_DNA"/>
</dbReference>
<sequence>MNIKLRAGEPAMGYQFTRTNRLVVSDDGYFYRTRECDLIGPFFTEAEALYDLNVFVKVSEIEQNLQLDDFFDEKMSA</sequence>
<proteinExistence type="predicted"/>
<organism evidence="2 3">
    <name type="scientific">Aliikangiella marina</name>
    <dbReference type="NCBI Taxonomy" id="1712262"/>
    <lineage>
        <taxon>Bacteria</taxon>
        <taxon>Pseudomonadati</taxon>
        <taxon>Pseudomonadota</taxon>
        <taxon>Gammaproteobacteria</taxon>
        <taxon>Oceanospirillales</taxon>
        <taxon>Pleioneaceae</taxon>
        <taxon>Aliikangiella</taxon>
    </lineage>
</organism>